<evidence type="ECO:0000256" key="2">
    <source>
        <dbReference type="ARBA" id="ARBA00010992"/>
    </source>
</evidence>
<keyword evidence="4 9" id="KW-0812">Transmembrane</keyword>
<evidence type="ECO:0000256" key="7">
    <source>
        <dbReference type="RuleBase" id="RU003346"/>
    </source>
</evidence>
<evidence type="ECO:0000259" key="10">
    <source>
        <dbReference type="PROSITE" id="PS50850"/>
    </source>
</evidence>
<dbReference type="InterPro" id="IPR036259">
    <property type="entry name" value="MFS_trans_sf"/>
</dbReference>
<dbReference type="SUPFAM" id="SSF103473">
    <property type="entry name" value="MFS general substrate transporter"/>
    <property type="match status" value="1"/>
</dbReference>
<dbReference type="InterPro" id="IPR020846">
    <property type="entry name" value="MFS_dom"/>
</dbReference>
<evidence type="ECO:0000256" key="6">
    <source>
        <dbReference type="ARBA" id="ARBA00023136"/>
    </source>
</evidence>
<dbReference type="AlphaFoldDB" id="A0A2S6CNB0"/>
<reference evidence="12" key="1">
    <citation type="journal article" date="2017" name="bioRxiv">
        <title>Conservation of a gene cluster reveals novel cercosporin biosynthetic mechanisms and extends production to the genus Colletotrichum.</title>
        <authorList>
            <person name="de Jonge R."/>
            <person name="Ebert M.K."/>
            <person name="Huitt-Roehl C.R."/>
            <person name="Pal P."/>
            <person name="Suttle J.C."/>
            <person name="Spanner R.E."/>
            <person name="Neubauer J.D."/>
            <person name="Jurick W.M.II."/>
            <person name="Stott K.A."/>
            <person name="Secor G.A."/>
            <person name="Thomma B.P.H.J."/>
            <person name="Van de Peer Y."/>
            <person name="Townsend C.A."/>
            <person name="Bolton M.D."/>
        </authorList>
    </citation>
    <scope>NUCLEOTIDE SEQUENCE [LARGE SCALE GENOMIC DNA]</scope>
    <source>
        <strain evidence="12">CBS538.71</strain>
    </source>
</reference>
<name>A0A2S6CNB0_9PEZI</name>
<dbReference type="InterPro" id="IPR005829">
    <property type="entry name" value="Sugar_transporter_CS"/>
</dbReference>
<evidence type="ECO:0000256" key="9">
    <source>
        <dbReference type="SAM" id="Phobius"/>
    </source>
</evidence>
<dbReference type="OrthoDB" id="5290825at2759"/>
<feature type="transmembrane region" description="Helical" evidence="9">
    <location>
        <begin position="169"/>
        <end position="190"/>
    </location>
</feature>
<dbReference type="GO" id="GO:0015791">
    <property type="term" value="P:polyol transmembrane transport"/>
    <property type="evidence" value="ECO:0007669"/>
    <property type="project" value="UniProtKB-ARBA"/>
</dbReference>
<dbReference type="EMBL" id="PNEN01000102">
    <property type="protein sequence ID" value="PPJ61202.1"/>
    <property type="molecule type" value="Genomic_DNA"/>
</dbReference>
<feature type="transmembrane region" description="Helical" evidence="9">
    <location>
        <begin position="482"/>
        <end position="500"/>
    </location>
</feature>
<evidence type="ECO:0000256" key="3">
    <source>
        <dbReference type="ARBA" id="ARBA00022448"/>
    </source>
</evidence>
<gene>
    <name evidence="11" type="ORF">CBER1_10289</name>
</gene>
<feature type="transmembrane region" description="Helical" evidence="9">
    <location>
        <begin position="202"/>
        <end position="220"/>
    </location>
</feature>
<dbReference type="PROSITE" id="PS50850">
    <property type="entry name" value="MFS"/>
    <property type="match status" value="1"/>
</dbReference>
<dbReference type="PANTHER" id="PTHR48020:SF4">
    <property type="entry name" value="SYMPORT, PUTATIVE (AFU_ORTHOLOGUE AFUA_3G11790)-RELATED"/>
    <property type="match status" value="1"/>
</dbReference>
<dbReference type="GO" id="GO:0016020">
    <property type="term" value="C:membrane"/>
    <property type="evidence" value="ECO:0007669"/>
    <property type="project" value="UniProtKB-SubCell"/>
</dbReference>
<dbReference type="Pfam" id="PF00083">
    <property type="entry name" value="Sugar_tr"/>
    <property type="match status" value="1"/>
</dbReference>
<dbReference type="GO" id="GO:0015798">
    <property type="term" value="P:myo-inositol transport"/>
    <property type="evidence" value="ECO:0007669"/>
    <property type="project" value="UniProtKB-ARBA"/>
</dbReference>
<feature type="transmembrane region" description="Helical" evidence="9">
    <location>
        <begin position="551"/>
        <end position="572"/>
    </location>
</feature>
<sequence length="621" mass="68416">MILPALAPSLFVATTQQSPKLFSTRTNQQCKVCIISSIAPMPRYDDHEEEQHEELEHLTDNDSAQPLLDDNNHSASSSPADLLDLESLIARYNLSRHREDFFEAATTLPQDSAPPNKNKFHLPVPLTLIILVVALGAASQGWTQTGINGANLYFPRLFGIGSDSPRDTLILGIINAGIYLSNAILGSFLVAPVNDKFGRRGAIFIGSIISFVANASGSVMNTWYALLIWRLILGVGLALVSSSANVYAAECAPKEIRGGLGVIWQMFCAFGIFVGFAVNWWVDQSPETFGPMRWRIMLMAAALPSLPLMGLVLFCPESPAWFVKHGERYENAFESLCKIRHKKVEAARELLMVFQQREQSPKVEENPHRPLSRSLMELYSVPRIRRATVAAYTAMLAQQACGINIIAFFSSNIFVQANFSPYAAELASTIFGLCNFLGAFPAVWTMDSLGRRSLMLYTLPPMALTLAIAAFGFSLADAQRKLSFYLTTSMIYIFCLLYSPGMGPVPTAYSAEVFPLSHRELAASSAVAVTNFFAAVLSLTFPYLLAKLGTAGSFLLYAVLNVVAWVLVFLLVPETKKQSLEELDGVFSISTRRFARYQVRKYLLRQDVEKPGLAGVGLAER</sequence>
<feature type="compositionally biased region" description="Basic and acidic residues" evidence="8">
    <location>
        <begin position="45"/>
        <end position="60"/>
    </location>
</feature>
<comment type="similarity">
    <text evidence="2 7">Belongs to the major facilitator superfamily. Sugar transporter (TC 2.A.1.1) family.</text>
</comment>
<dbReference type="Gene3D" id="1.20.1250.20">
    <property type="entry name" value="MFS general substrate transporter like domains"/>
    <property type="match status" value="1"/>
</dbReference>
<dbReference type="PROSITE" id="PS00216">
    <property type="entry name" value="SUGAR_TRANSPORT_1"/>
    <property type="match status" value="1"/>
</dbReference>
<feature type="transmembrane region" description="Helical" evidence="9">
    <location>
        <begin position="521"/>
        <end position="545"/>
    </location>
</feature>
<comment type="caution">
    <text evidence="11">The sequence shown here is derived from an EMBL/GenBank/DDBJ whole genome shotgun (WGS) entry which is preliminary data.</text>
</comment>
<keyword evidence="5 9" id="KW-1133">Transmembrane helix</keyword>
<keyword evidence="12" id="KW-1185">Reference proteome</keyword>
<comment type="subcellular location">
    <subcellularLocation>
        <location evidence="1">Membrane</location>
        <topology evidence="1">Multi-pass membrane protein</topology>
    </subcellularLocation>
</comment>
<feature type="transmembrane region" description="Helical" evidence="9">
    <location>
        <begin position="226"/>
        <end position="248"/>
    </location>
</feature>
<dbReference type="InterPro" id="IPR003663">
    <property type="entry name" value="Sugar/inositol_transpt"/>
</dbReference>
<proteinExistence type="inferred from homology"/>
<evidence type="ECO:0000256" key="4">
    <source>
        <dbReference type="ARBA" id="ARBA00022692"/>
    </source>
</evidence>
<dbReference type="InterPro" id="IPR050814">
    <property type="entry name" value="Myo-inositol_Transporter"/>
</dbReference>
<evidence type="ECO:0000313" key="11">
    <source>
        <dbReference type="EMBL" id="PPJ61202.1"/>
    </source>
</evidence>
<feature type="transmembrane region" description="Helical" evidence="9">
    <location>
        <begin position="260"/>
        <end position="282"/>
    </location>
</feature>
<protein>
    <recommendedName>
        <fullName evidence="10">Major facilitator superfamily (MFS) profile domain-containing protein</fullName>
    </recommendedName>
</protein>
<organism evidence="11 12">
    <name type="scientific">Cercospora berteroae</name>
    <dbReference type="NCBI Taxonomy" id="357750"/>
    <lineage>
        <taxon>Eukaryota</taxon>
        <taxon>Fungi</taxon>
        <taxon>Dikarya</taxon>
        <taxon>Ascomycota</taxon>
        <taxon>Pezizomycotina</taxon>
        <taxon>Dothideomycetes</taxon>
        <taxon>Dothideomycetidae</taxon>
        <taxon>Mycosphaerellales</taxon>
        <taxon>Mycosphaerellaceae</taxon>
        <taxon>Cercospora</taxon>
    </lineage>
</organism>
<evidence type="ECO:0000256" key="5">
    <source>
        <dbReference type="ARBA" id="ARBA00022989"/>
    </source>
</evidence>
<keyword evidence="6 9" id="KW-0472">Membrane</keyword>
<feature type="region of interest" description="Disordered" evidence="8">
    <location>
        <begin position="45"/>
        <end position="79"/>
    </location>
</feature>
<dbReference type="NCBIfam" id="TIGR00879">
    <property type="entry name" value="SP"/>
    <property type="match status" value="1"/>
</dbReference>
<dbReference type="InterPro" id="IPR005828">
    <property type="entry name" value="MFS_sugar_transport-like"/>
</dbReference>
<feature type="transmembrane region" description="Helical" evidence="9">
    <location>
        <begin position="422"/>
        <end position="444"/>
    </location>
</feature>
<feature type="transmembrane region" description="Helical" evidence="9">
    <location>
        <begin position="456"/>
        <end position="476"/>
    </location>
</feature>
<evidence type="ECO:0000256" key="1">
    <source>
        <dbReference type="ARBA" id="ARBA00004141"/>
    </source>
</evidence>
<dbReference type="GO" id="GO:0022857">
    <property type="term" value="F:transmembrane transporter activity"/>
    <property type="evidence" value="ECO:0007669"/>
    <property type="project" value="InterPro"/>
</dbReference>
<keyword evidence="3 7" id="KW-0813">Transport</keyword>
<feature type="transmembrane region" description="Helical" evidence="9">
    <location>
        <begin position="294"/>
        <end position="315"/>
    </location>
</feature>
<dbReference type="PRINTS" id="PR00171">
    <property type="entry name" value="SUGRTRNSPORT"/>
</dbReference>
<accession>A0A2S6CNB0</accession>
<evidence type="ECO:0000256" key="8">
    <source>
        <dbReference type="SAM" id="MobiDB-lite"/>
    </source>
</evidence>
<dbReference type="Proteomes" id="UP000237631">
    <property type="component" value="Unassembled WGS sequence"/>
</dbReference>
<feature type="domain" description="Major facilitator superfamily (MFS) profile" evidence="10">
    <location>
        <begin position="129"/>
        <end position="576"/>
    </location>
</feature>
<dbReference type="PANTHER" id="PTHR48020">
    <property type="entry name" value="PROTON MYO-INOSITOL COTRANSPORTER"/>
    <property type="match status" value="1"/>
</dbReference>
<evidence type="ECO:0000313" key="12">
    <source>
        <dbReference type="Proteomes" id="UP000237631"/>
    </source>
</evidence>